<dbReference type="SMART" id="SM01419">
    <property type="entry name" value="Thiol-ester_cl"/>
    <property type="match status" value="1"/>
</dbReference>
<evidence type="ECO:0000256" key="1">
    <source>
        <dbReference type="ARBA" id="ARBA00010952"/>
    </source>
</evidence>
<dbReference type="SUPFAM" id="SSF81296">
    <property type="entry name" value="E set domains"/>
    <property type="match status" value="1"/>
</dbReference>
<dbReference type="Gene3D" id="2.60.120.1540">
    <property type="match status" value="1"/>
</dbReference>
<feature type="non-terminal residue" evidence="6">
    <location>
        <position position="563"/>
    </location>
</feature>
<feature type="domain" description="Alpha-2-macroglobulin" evidence="5">
    <location>
        <begin position="1"/>
        <end position="83"/>
    </location>
</feature>
<dbReference type="STRING" id="418985.A0A1V9X0P3"/>
<dbReference type="InterPro" id="IPR001599">
    <property type="entry name" value="Macroglobln_a2"/>
</dbReference>
<dbReference type="InterPro" id="IPR050473">
    <property type="entry name" value="A2M/Complement_sys"/>
</dbReference>
<dbReference type="Gene3D" id="1.50.10.20">
    <property type="match status" value="1"/>
</dbReference>
<dbReference type="InterPro" id="IPR013783">
    <property type="entry name" value="Ig-like_fold"/>
</dbReference>
<comment type="caution">
    <text evidence="6">The sequence shown here is derived from an EMBL/GenBank/DDBJ whole genome shotgun (WGS) entry which is preliminary data.</text>
</comment>
<dbReference type="Gene3D" id="2.20.130.20">
    <property type="match status" value="1"/>
</dbReference>
<keyword evidence="4" id="KW-1015">Disulfide bond</keyword>
<evidence type="ECO:0000313" key="7">
    <source>
        <dbReference type="Proteomes" id="UP000192247"/>
    </source>
</evidence>
<dbReference type="SMART" id="SM01360">
    <property type="entry name" value="A2M"/>
    <property type="match status" value="1"/>
</dbReference>
<keyword evidence="3" id="KW-0722">Serine protease inhibitor</keyword>
<dbReference type="Proteomes" id="UP000192247">
    <property type="component" value="Unassembled WGS sequence"/>
</dbReference>
<reference evidence="6 7" key="1">
    <citation type="journal article" date="2017" name="Gigascience">
        <title>Draft genome of the honey bee ectoparasitic mite, Tropilaelaps mercedesae, is shaped by the parasitic life history.</title>
        <authorList>
            <person name="Dong X."/>
            <person name="Armstrong S.D."/>
            <person name="Xia D."/>
            <person name="Makepeace B.L."/>
            <person name="Darby A.C."/>
            <person name="Kadowaki T."/>
        </authorList>
    </citation>
    <scope>NUCLEOTIDE SEQUENCE [LARGE SCALE GENOMIC DNA]</scope>
    <source>
        <strain evidence="6">Wuxi-XJTLU</strain>
    </source>
</reference>
<evidence type="ECO:0000259" key="5">
    <source>
        <dbReference type="SMART" id="SM01360"/>
    </source>
</evidence>
<evidence type="ECO:0000313" key="6">
    <source>
        <dbReference type="EMBL" id="OQR67003.1"/>
    </source>
</evidence>
<evidence type="ECO:0000256" key="2">
    <source>
        <dbReference type="ARBA" id="ARBA00022690"/>
    </source>
</evidence>
<dbReference type="Gene3D" id="2.60.40.10">
    <property type="entry name" value="Immunoglobulins"/>
    <property type="match status" value="1"/>
</dbReference>
<dbReference type="InterPro" id="IPR014756">
    <property type="entry name" value="Ig_E-set"/>
</dbReference>
<dbReference type="EMBL" id="MNPL01030295">
    <property type="protein sequence ID" value="OQR67003.1"/>
    <property type="molecule type" value="Genomic_DNA"/>
</dbReference>
<sequence length="563" mass="62281">MNGTGRLTKKLSAPHQVTTWSADTMCIHPTDGLGVAESKEIKTYQAFFAEINLPYSAKRGEKLPIIISAFNYLPHCMPVSIKIEPLPGLEVDEKTPLTRVACICPDSSPFHYEIRVSVTEEAQIGDLNVTVTSTDSADTTICQGKEAQSVPSRDKITRVLKIIPEGFFTETSESRILCNRNQISYTKFKLEVPENVVNDSARSLFSVSGDMMGQAASNFDHLIVLPTGCGEQNMAKLMSNIAVYEYLQATKQIDSKTEARILRNLKSGHQNQLKYRARNGSYSVWGGQWGQPSSFLTAMVYQGLRQAKNYIFVDDAGQSATLNYLIDSQNITTGCFNRVGSIYSWGLRRLESASDTRGSYTAYMLVALQGAIDDKHRIHKALLCVQAQKNMSPHALALSAYAAALHKDNSLATKYLDDLKVFENNKFPDQKFYAKDDTSSSDAIETSAYAVLAQLELNKDLPNITVQLVQPIVRWLMRKQNRNGGFASSQDTVIGLQAMAKFAVLTYEQQAGIDFDLTVKGINFDATYKITKNNAIILDTRVVKTIPNDLTIVSTGTGCVVMM</sequence>
<dbReference type="OrthoDB" id="9998011at2759"/>
<name>A0A1V9X0P3_9ACAR</name>
<dbReference type="InterPro" id="IPR008930">
    <property type="entry name" value="Terpenoid_cyclase/PrenylTrfase"/>
</dbReference>
<evidence type="ECO:0000256" key="3">
    <source>
        <dbReference type="ARBA" id="ARBA00022900"/>
    </source>
</evidence>
<dbReference type="InterPro" id="IPR019742">
    <property type="entry name" value="MacrogloblnA2_CS"/>
</dbReference>
<keyword evidence="2" id="KW-0646">Protease inhibitor</keyword>
<dbReference type="GO" id="GO:0005615">
    <property type="term" value="C:extracellular space"/>
    <property type="evidence" value="ECO:0007669"/>
    <property type="project" value="InterPro"/>
</dbReference>
<dbReference type="InterPro" id="IPR011626">
    <property type="entry name" value="Alpha-macroglobulin_TED"/>
</dbReference>
<dbReference type="AlphaFoldDB" id="A0A1V9X0P3"/>
<gene>
    <name evidence="6" type="ORF">BIW11_13791</name>
</gene>
<evidence type="ECO:0000256" key="4">
    <source>
        <dbReference type="ARBA" id="ARBA00023157"/>
    </source>
</evidence>
<dbReference type="SUPFAM" id="SSF48239">
    <property type="entry name" value="Terpenoid cyclases/Protein prenyltransferases"/>
    <property type="match status" value="1"/>
</dbReference>
<dbReference type="PANTHER" id="PTHR11412">
    <property type="entry name" value="MACROGLOBULIN / COMPLEMENT"/>
    <property type="match status" value="1"/>
</dbReference>
<dbReference type="PROSITE" id="PS00477">
    <property type="entry name" value="ALPHA_2_MACROGLOBULIN"/>
    <property type="match status" value="1"/>
</dbReference>
<dbReference type="InterPro" id="IPR047565">
    <property type="entry name" value="Alpha-macroglob_thiol-ester_cl"/>
</dbReference>
<dbReference type="Pfam" id="PF00207">
    <property type="entry name" value="A2M"/>
    <property type="match status" value="1"/>
</dbReference>
<dbReference type="GO" id="GO:0004867">
    <property type="term" value="F:serine-type endopeptidase inhibitor activity"/>
    <property type="evidence" value="ECO:0007669"/>
    <property type="project" value="UniProtKB-KW"/>
</dbReference>
<organism evidence="6 7">
    <name type="scientific">Tropilaelaps mercedesae</name>
    <dbReference type="NCBI Taxonomy" id="418985"/>
    <lineage>
        <taxon>Eukaryota</taxon>
        <taxon>Metazoa</taxon>
        <taxon>Ecdysozoa</taxon>
        <taxon>Arthropoda</taxon>
        <taxon>Chelicerata</taxon>
        <taxon>Arachnida</taxon>
        <taxon>Acari</taxon>
        <taxon>Parasitiformes</taxon>
        <taxon>Mesostigmata</taxon>
        <taxon>Gamasina</taxon>
        <taxon>Dermanyssoidea</taxon>
        <taxon>Laelapidae</taxon>
        <taxon>Tropilaelaps</taxon>
    </lineage>
</organism>
<proteinExistence type="inferred from homology"/>
<protein>
    <submittedName>
        <fullName evidence="6">Ovostatin-like</fullName>
    </submittedName>
</protein>
<keyword evidence="7" id="KW-1185">Reference proteome</keyword>
<comment type="similarity">
    <text evidence="1">Belongs to the protease inhibitor I39 (alpha-2-macroglobulin) family.</text>
</comment>
<accession>A0A1V9X0P3</accession>
<dbReference type="InParanoid" id="A0A1V9X0P3"/>
<dbReference type="Pfam" id="PF07678">
    <property type="entry name" value="TED_complement"/>
    <property type="match status" value="1"/>
</dbReference>
<dbReference type="PANTHER" id="PTHR11412:SF171">
    <property type="entry name" value="PREGNANCY ZONE PROTEIN-LIKE PROTEIN"/>
    <property type="match status" value="1"/>
</dbReference>